<evidence type="ECO:0000256" key="1">
    <source>
        <dbReference type="SAM" id="Phobius"/>
    </source>
</evidence>
<keyword evidence="1" id="KW-1133">Transmembrane helix</keyword>
<evidence type="ECO:0000313" key="2">
    <source>
        <dbReference type="EMBL" id="EAR83478.2"/>
    </source>
</evidence>
<dbReference type="SUPFAM" id="SSF103190">
    <property type="entry name" value="Sensory domain-like"/>
    <property type="match status" value="1"/>
</dbReference>
<dbReference type="GeneID" id="7842887"/>
<gene>
    <name evidence="2" type="ORF">TTHERM_00927330</name>
</gene>
<accession>Q22DS7</accession>
<dbReference type="Proteomes" id="UP000009168">
    <property type="component" value="Unassembled WGS sequence"/>
</dbReference>
<dbReference type="EMBL" id="GG662734">
    <property type="protein sequence ID" value="EAR83478.2"/>
    <property type="molecule type" value="Genomic_DNA"/>
</dbReference>
<dbReference type="RefSeq" id="XP_001031141.2">
    <property type="nucleotide sequence ID" value="XM_001031141.2"/>
</dbReference>
<evidence type="ECO:0000313" key="3">
    <source>
        <dbReference type="Proteomes" id="UP000009168"/>
    </source>
</evidence>
<dbReference type="HOGENOM" id="CLU_030621_0_0_1"/>
<name>Q22DS7_TETTS</name>
<protein>
    <submittedName>
        <fullName evidence="2">Transmembrane protein, putative</fullName>
    </submittedName>
</protein>
<reference evidence="3" key="1">
    <citation type="journal article" date="2006" name="PLoS Biol.">
        <title>Macronuclear genome sequence of the ciliate Tetrahymena thermophila, a model eukaryote.</title>
        <authorList>
            <person name="Eisen J.A."/>
            <person name="Coyne R.S."/>
            <person name="Wu M."/>
            <person name="Wu D."/>
            <person name="Thiagarajan M."/>
            <person name="Wortman J.R."/>
            <person name="Badger J.H."/>
            <person name="Ren Q."/>
            <person name="Amedeo P."/>
            <person name="Jones K.M."/>
            <person name="Tallon L.J."/>
            <person name="Delcher A.L."/>
            <person name="Salzberg S.L."/>
            <person name="Silva J.C."/>
            <person name="Haas B.J."/>
            <person name="Majoros W.H."/>
            <person name="Farzad M."/>
            <person name="Carlton J.M."/>
            <person name="Smith R.K. Jr."/>
            <person name="Garg J."/>
            <person name="Pearlman R.E."/>
            <person name="Karrer K.M."/>
            <person name="Sun L."/>
            <person name="Manning G."/>
            <person name="Elde N.C."/>
            <person name="Turkewitz A.P."/>
            <person name="Asai D.J."/>
            <person name="Wilkes D.E."/>
            <person name="Wang Y."/>
            <person name="Cai H."/>
            <person name="Collins K."/>
            <person name="Stewart B.A."/>
            <person name="Lee S.R."/>
            <person name="Wilamowska K."/>
            <person name="Weinberg Z."/>
            <person name="Ruzzo W.L."/>
            <person name="Wloga D."/>
            <person name="Gaertig J."/>
            <person name="Frankel J."/>
            <person name="Tsao C.-C."/>
            <person name="Gorovsky M.A."/>
            <person name="Keeling P.J."/>
            <person name="Waller R.F."/>
            <person name="Patron N.J."/>
            <person name="Cherry J.M."/>
            <person name="Stover N.A."/>
            <person name="Krieger C.J."/>
            <person name="del Toro C."/>
            <person name="Ryder H.F."/>
            <person name="Williamson S.C."/>
            <person name="Barbeau R.A."/>
            <person name="Hamilton E.P."/>
            <person name="Orias E."/>
        </authorList>
    </citation>
    <scope>NUCLEOTIDE SEQUENCE [LARGE SCALE GENOMIC DNA]</scope>
    <source>
        <strain evidence="3">SB210</strain>
    </source>
</reference>
<sequence>MREQQKRIISIFCPYILCLLTGFSIMAIMFLYLYQANVEKQLKDYVLKQYNEYLDFTSYSEKIILTIQFQKITSITQTLGLFSQSLMNDTFGYSKIVQWEDQLPQKFSQGQDKPNFLIANGYQLEDYCKPVSLCQSNQICLDNYDNYFQQLYYLDDEVQYQKVQYSTWTYQMTNDWKELKDIQKQFIIKISMLQVFGLSYILNQQIDIIQTTGIYLTRQEDGILFEVMQYNLLIDNSFLSVKEYGGPFDCKKINGSYPEYIYTNTNQFDGFLYKDDSGNICGDVNSPCECPYFNTKRLTPYDWRCRPWYQQADDTFFVSYSQPYIDITFGSVCATSTFKVVLTNNKTNSIQNEINYQQDAVLGADIDLSHLKSRFIQSTQKIEYSYLLSTNVYINSTDFSPLVFAHPNMSQTQEQDIYQVEFTDPNYNQTEKQQFKNQTEFLVAPQQIKKFCNATSINNIQIRTINKNNIPYLTRFTPIQICFGTINEIYIFNCKLKNGQIKSSEELRNLIFSINEIVLKIQENVQNIEQIDQSSNDCQVEQIYMQSLITYEAVSHQNGAAMCLNNIAAINLIQKNFDKALSFMSLSDKINQQILEDFTKKLKDQNNINQFQAIEMLNEQDYFPFFKLYASRKYQFANILYHHARSLNKVKNELKIQRFLSTNQSALISSQYLLKQRQSSNFMSQKDSKLMKDLSVLSSDICFSKKFQMRSNTIVQNKDMTNLTQQLQGLVEFQEAKNLINKAIYIFELITRSNKIKILEKNKFKLYLTLCLLLLIKIQLVDQKVFRITIIKQLFKDIKKLVFRKYYLSDHDQNLQIIIVQNYFYYKSLFNFRQQNYRRSISYILQSLQYYYKLEYKYNQNQLFTFQSSFQQVYDSKIAYKSLKLLQKIIQLEIIKVNANQKKLIEQDILNLQYISKDKLQSNNIYFLQLNKQIYLIFMKKR</sequence>
<dbReference type="InParanoid" id="Q22DS7"/>
<keyword evidence="1" id="KW-0472">Membrane</keyword>
<dbReference type="Gene3D" id="3.30.450.20">
    <property type="entry name" value="PAS domain"/>
    <property type="match status" value="1"/>
</dbReference>
<dbReference type="InterPro" id="IPR029151">
    <property type="entry name" value="Sensor-like_sf"/>
</dbReference>
<proteinExistence type="predicted"/>
<dbReference type="KEGG" id="tet:TTHERM_00927330"/>
<keyword evidence="3" id="KW-1185">Reference proteome</keyword>
<dbReference type="AlphaFoldDB" id="Q22DS7"/>
<feature type="transmembrane region" description="Helical" evidence="1">
    <location>
        <begin position="12"/>
        <end position="34"/>
    </location>
</feature>
<organism evidence="2 3">
    <name type="scientific">Tetrahymena thermophila (strain SB210)</name>
    <dbReference type="NCBI Taxonomy" id="312017"/>
    <lineage>
        <taxon>Eukaryota</taxon>
        <taxon>Sar</taxon>
        <taxon>Alveolata</taxon>
        <taxon>Ciliophora</taxon>
        <taxon>Intramacronucleata</taxon>
        <taxon>Oligohymenophorea</taxon>
        <taxon>Hymenostomatida</taxon>
        <taxon>Tetrahymenina</taxon>
        <taxon>Tetrahymenidae</taxon>
        <taxon>Tetrahymena</taxon>
    </lineage>
</organism>
<keyword evidence="1 2" id="KW-0812">Transmembrane</keyword>